<gene>
    <name evidence="2" type="ORF">SIL78_01400</name>
</gene>
<sequence length="133" mass="14933">MLNGSSVSDFVVKRQKELGLANADLANALGYSNHNVITMIRSGKTRLPLDKVRPMARVLDVDLAWLFRAVMSEYVPDTLAAIEQSLGAFTSQNERNLLEVWRHATDSSDPEITDELRKGFMSIMRLKEELAKP</sequence>
<dbReference type="PROSITE" id="PS50943">
    <property type="entry name" value="HTH_CROC1"/>
    <property type="match status" value="1"/>
</dbReference>
<dbReference type="Pfam" id="PF01381">
    <property type="entry name" value="HTH_3"/>
    <property type="match status" value="1"/>
</dbReference>
<proteinExistence type="predicted"/>
<dbReference type="SUPFAM" id="SSF47413">
    <property type="entry name" value="lambda repressor-like DNA-binding domains"/>
    <property type="match status" value="1"/>
</dbReference>
<organism evidence="2 3">
    <name type="scientific">Vreelandella alkaliphila</name>
    <dbReference type="NCBI Taxonomy" id="272774"/>
    <lineage>
        <taxon>Bacteria</taxon>
        <taxon>Pseudomonadati</taxon>
        <taxon>Pseudomonadota</taxon>
        <taxon>Gammaproteobacteria</taxon>
        <taxon>Oceanospirillales</taxon>
        <taxon>Halomonadaceae</taxon>
        <taxon>Vreelandella</taxon>
    </lineage>
</organism>
<dbReference type="InterPro" id="IPR010982">
    <property type="entry name" value="Lambda_DNA-bd_dom_sf"/>
</dbReference>
<reference evidence="2" key="1">
    <citation type="submission" date="2023-11" db="EMBL/GenBank/DDBJ databases">
        <title>MicrobeMod: A computational toolkit for identifying prokaryotic methylation and restriction-modification with nanopore sequencing.</title>
        <authorList>
            <person name="Crits-Christoph A."/>
            <person name="Kang S.C."/>
            <person name="Lee H."/>
            <person name="Ostrov N."/>
        </authorList>
    </citation>
    <scope>NUCLEOTIDE SEQUENCE</scope>
    <source>
        <strain evidence="2">ATCC BAA-953</strain>
    </source>
</reference>
<feature type="domain" description="HTH cro/C1-type" evidence="1">
    <location>
        <begin position="23"/>
        <end position="66"/>
    </location>
</feature>
<dbReference type="GeneID" id="303164115"/>
<name>A0AAJ2VS69_9GAMM</name>
<dbReference type="Proteomes" id="UP001276761">
    <property type="component" value="Unassembled WGS sequence"/>
</dbReference>
<dbReference type="CDD" id="cd00093">
    <property type="entry name" value="HTH_XRE"/>
    <property type="match status" value="1"/>
</dbReference>
<comment type="caution">
    <text evidence="2">The sequence shown here is derived from an EMBL/GenBank/DDBJ whole genome shotgun (WGS) entry which is preliminary data.</text>
</comment>
<dbReference type="EMBL" id="JAWXXT010000001">
    <property type="protein sequence ID" value="MDX5976210.1"/>
    <property type="molecule type" value="Genomic_DNA"/>
</dbReference>
<dbReference type="RefSeq" id="WP_198349664.1">
    <property type="nucleotide sequence ID" value="NZ_JABASV010000007.1"/>
</dbReference>
<dbReference type="AlphaFoldDB" id="A0AAJ2VS69"/>
<evidence type="ECO:0000259" key="1">
    <source>
        <dbReference type="PROSITE" id="PS50943"/>
    </source>
</evidence>
<dbReference type="GO" id="GO:0003677">
    <property type="term" value="F:DNA binding"/>
    <property type="evidence" value="ECO:0007669"/>
    <property type="project" value="InterPro"/>
</dbReference>
<evidence type="ECO:0000313" key="3">
    <source>
        <dbReference type="Proteomes" id="UP001276761"/>
    </source>
</evidence>
<dbReference type="Gene3D" id="1.10.260.40">
    <property type="entry name" value="lambda repressor-like DNA-binding domains"/>
    <property type="match status" value="1"/>
</dbReference>
<evidence type="ECO:0000313" key="2">
    <source>
        <dbReference type="EMBL" id="MDX5976210.1"/>
    </source>
</evidence>
<dbReference type="InterPro" id="IPR001387">
    <property type="entry name" value="Cro/C1-type_HTH"/>
</dbReference>
<accession>A0AAJ2VS69</accession>
<protein>
    <submittedName>
        <fullName evidence="2">Helix-turn-helix domain-containing protein</fullName>
    </submittedName>
</protein>